<keyword evidence="1" id="KW-0472">Membrane</keyword>
<reference evidence="3" key="1">
    <citation type="submission" date="2017-02" db="EMBL/GenBank/DDBJ databases">
        <authorList>
            <person name="Varghese N."/>
            <person name="Submissions S."/>
        </authorList>
    </citation>
    <scope>NUCLEOTIDE SEQUENCE [LARGE SCALE GENOMIC DNA]</scope>
    <source>
        <strain evidence="3">DSM 22224</strain>
    </source>
</reference>
<dbReference type="RefSeq" id="WP_078669235.1">
    <property type="nucleotide sequence ID" value="NZ_FUWZ01000002.1"/>
</dbReference>
<keyword evidence="1" id="KW-1133">Transmembrane helix</keyword>
<name>A0A1T4R191_9BACT</name>
<feature type="transmembrane region" description="Helical" evidence="1">
    <location>
        <begin position="17"/>
        <end position="36"/>
    </location>
</feature>
<dbReference type="AlphaFoldDB" id="A0A1T4R191"/>
<keyword evidence="3" id="KW-1185">Reference proteome</keyword>
<evidence type="ECO:0000256" key="1">
    <source>
        <dbReference type="SAM" id="Phobius"/>
    </source>
</evidence>
<keyword evidence="1" id="KW-0812">Transmembrane</keyword>
<gene>
    <name evidence="2" type="ORF">SAMN04488128_102718</name>
</gene>
<protein>
    <submittedName>
        <fullName evidence="2">Uncharacterized protein</fullName>
    </submittedName>
</protein>
<feature type="transmembrane region" description="Helical" evidence="1">
    <location>
        <begin position="69"/>
        <end position="87"/>
    </location>
</feature>
<evidence type="ECO:0000313" key="2">
    <source>
        <dbReference type="EMBL" id="SKA09368.1"/>
    </source>
</evidence>
<dbReference type="EMBL" id="FUWZ01000002">
    <property type="protein sequence ID" value="SKA09368.1"/>
    <property type="molecule type" value="Genomic_DNA"/>
</dbReference>
<evidence type="ECO:0000313" key="3">
    <source>
        <dbReference type="Proteomes" id="UP000190367"/>
    </source>
</evidence>
<proteinExistence type="predicted"/>
<sequence length="227" mass="26277">MEQDKIVFLQKAYKGRYYFGVFLLLVPLAATLLVFWNTYPFAYTRPVDPISGQELWRGEVLHSRIRDSWLATGFVGVTSGLMCLAAWRWTQHFITGYTHIARDMSSQDFERLRRLREGLSDYNPNSIIPPYLVKDNVLYVFKAFRTLTIPFADMDELGICYNYSKGGAPNDQVYIKAGGHRYYFHISNSRNYTEELEILARQASPPVPVVHYKTLTGHLAATFRRSR</sequence>
<organism evidence="2 3">
    <name type="scientific">Chitinophaga eiseniae</name>
    <dbReference type="NCBI Taxonomy" id="634771"/>
    <lineage>
        <taxon>Bacteria</taxon>
        <taxon>Pseudomonadati</taxon>
        <taxon>Bacteroidota</taxon>
        <taxon>Chitinophagia</taxon>
        <taxon>Chitinophagales</taxon>
        <taxon>Chitinophagaceae</taxon>
        <taxon>Chitinophaga</taxon>
    </lineage>
</organism>
<dbReference type="Proteomes" id="UP000190367">
    <property type="component" value="Unassembled WGS sequence"/>
</dbReference>
<accession>A0A1T4R191</accession>